<dbReference type="OrthoDB" id="2756650at2759"/>
<protein>
    <submittedName>
        <fullName evidence="2">Uncharacterized protein</fullName>
    </submittedName>
</protein>
<name>A0A4Q9M3F6_9APHY</name>
<proteinExistence type="predicted"/>
<organism evidence="2">
    <name type="scientific">Dichomitus squalens</name>
    <dbReference type="NCBI Taxonomy" id="114155"/>
    <lineage>
        <taxon>Eukaryota</taxon>
        <taxon>Fungi</taxon>
        <taxon>Dikarya</taxon>
        <taxon>Basidiomycota</taxon>
        <taxon>Agaricomycotina</taxon>
        <taxon>Agaricomycetes</taxon>
        <taxon>Polyporales</taxon>
        <taxon>Polyporaceae</taxon>
        <taxon>Dichomitus</taxon>
    </lineage>
</organism>
<reference evidence="2" key="1">
    <citation type="submission" date="2019-01" db="EMBL/GenBank/DDBJ databases">
        <title>Draft genome sequences of three monokaryotic isolates of the white-rot basidiomycete fungus Dichomitus squalens.</title>
        <authorList>
            <consortium name="DOE Joint Genome Institute"/>
            <person name="Lopez S.C."/>
            <person name="Andreopoulos B."/>
            <person name="Pangilinan J."/>
            <person name="Lipzen A."/>
            <person name="Riley R."/>
            <person name="Ahrendt S."/>
            <person name="Ng V."/>
            <person name="Barry K."/>
            <person name="Daum C."/>
            <person name="Grigoriev I.V."/>
            <person name="Hilden K.S."/>
            <person name="Makela M.R."/>
            <person name="de Vries R.P."/>
        </authorList>
    </citation>
    <scope>NUCLEOTIDE SEQUENCE [LARGE SCALE GENOMIC DNA]</scope>
    <source>
        <strain evidence="2">OM18370.1</strain>
    </source>
</reference>
<feature type="region of interest" description="Disordered" evidence="1">
    <location>
        <begin position="1"/>
        <end position="44"/>
    </location>
</feature>
<dbReference type="EMBL" id="ML143618">
    <property type="protein sequence ID" value="TBU21364.1"/>
    <property type="molecule type" value="Genomic_DNA"/>
</dbReference>
<feature type="compositionally biased region" description="Polar residues" evidence="1">
    <location>
        <begin position="24"/>
        <end position="44"/>
    </location>
</feature>
<feature type="compositionally biased region" description="Basic residues" evidence="1">
    <location>
        <begin position="13"/>
        <end position="22"/>
    </location>
</feature>
<sequence>MRSAEPASEGSKLSRRKRRRMAHAQSQDQVSAESSLTGQSIHQPEASSAQARSIGFQHSARCLVLSPFVDLTAVWADALRAVSPVPPTANSALDFFPLPYLLDTVSDAVTPTPGCAHQDRVRVDGKVHRYLHNLLRIREFCRARLFDVSLDNRPLTIAEWRTALWGQYLPKSSVRNGAEGADARRAKRRLEERNGIAALCHKVADMDSYNAHVVVEFRGLAVDLNMIAQDPSIRADLLWESHEVNFRAELLALDTLRVQKKDWMEINRWEREMLVSGVWGSSSSAA</sequence>
<evidence type="ECO:0000256" key="1">
    <source>
        <dbReference type="SAM" id="MobiDB-lite"/>
    </source>
</evidence>
<dbReference type="Proteomes" id="UP000292957">
    <property type="component" value="Unassembled WGS sequence"/>
</dbReference>
<accession>A0A4Q9M3F6</accession>
<evidence type="ECO:0000313" key="2">
    <source>
        <dbReference type="EMBL" id="TBU21364.1"/>
    </source>
</evidence>
<gene>
    <name evidence="2" type="ORF">BD311DRAFT_832159</name>
</gene>
<dbReference type="AlphaFoldDB" id="A0A4Q9M3F6"/>